<evidence type="ECO:0000313" key="1">
    <source>
        <dbReference type="EMBL" id="APG65834.1"/>
    </source>
</evidence>
<sequence>MKKYFTLLFSFAVFICCGQNINYEFTYNVSVQADATDINSTYKENMTLFVSKTESIYISPIKIIVDSARIAIKKRGGSLYELSEIKKKHPKNRIQSSIKKRYRTKETTYQKKVLAKTIEIKEKVPSFNWKIANETSTILGYKCQLALLAYKGRNYKAWFSTAIPIQDGPWKFYGLPGLIFKISDNKNHYSFTLKEIKKGTGKIPKQLTKNLVIQTTSKNYNKAVKGILNEFANKAIGETRVRLKRDFKKIGEKGNPIELED</sequence>
<name>A0A1L3JL73_9FLAO</name>
<protein>
    <recommendedName>
        <fullName evidence="3">GLPGLI family protein</fullName>
    </recommendedName>
</protein>
<dbReference type="NCBIfam" id="TIGR01200">
    <property type="entry name" value="GLPGLI"/>
    <property type="match status" value="1"/>
</dbReference>
<organism evidence="1 2">
    <name type="scientific">Tenacibaculum todarodis</name>
    <dbReference type="NCBI Taxonomy" id="1850252"/>
    <lineage>
        <taxon>Bacteria</taxon>
        <taxon>Pseudomonadati</taxon>
        <taxon>Bacteroidota</taxon>
        <taxon>Flavobacteriia</taxon>
        <taxon>Flavobacteriales</taxon>
        <taxon>Flavobacteriaceae</taxon>
        <taxon>Tenacibaculum</taxon>
    </lineage>
</organism>
<dbReference type="RefSeq" id="WP_072556358.1">
    <property type="nucleotide sequence ID" value="NZ_CP018155.1"/>
</dbReference>
<dbReference type="Pfam" id="PF09697">
    <property type="entry name" value="Porph_ging"/>
    <property type="match status" value="1"/>
</dbReference>
<accession>A0A1L3JL73</accession>
<dbReference type="STRING" id="1850252.LPB136_10865"/>
<evidence type="ECO:0008006" key="3">
    <source>
        <dbReference type="Google" id="ProtNLM"/>
    </source>
</evidence>
<evidence type="ECO:0000313" key="2">
    <source>
        <dbReference type="Proteomes" id="UP000181898"/>
    </source>
</evidence>
<gene>
    <name evidence="1" type="ORF">LPB136_10865</name>
</gene>
<dbReference type="AlphaFoldDB" id="A0A1L3JL73"/>
<dbReference type="KEGG" id="ten:LPB136_10865"/>
<proteinExistence type="predicted"/>
<dbReference type="Proteomes" id="UP000181898">
    <property type="component" value="Chromosome"/>
</dbReference>
<dbReference type="InterPro" id="IPR005901">
    <property type="entry name" value="GLPGLI"/>
</dbReference>
<reference evidence="1 2" key="1">
    <citation type="submission" date="2016-11" db="EMBL/GenBank/DDBJ databases">
        <title>Tenacibaculum sp. LPB0136, isolated from marine environment.</title>
        <authorList>
            <person name="Kim E."/>
            <person name="Yi H."/>
        </authorList>
    </citation>
    <scope>NUCLEOTIDE SEQUENCE [LARGE SCALE GENOMIC DNA]</scope>
    <source>
        <strain evidence="1 2">LPB0136</strain>
    </source>
</reference>
<keyword evidence="2" id="KW-1185">Reference proteome</keyword>
<dbReference type="EMBL" id="CP018155">
    <property type="protein sequence ID" value="APG65834.1"/>
    <property type="molecule type" value="Genomic_DNA"/>
</dbReference>
<dbReference type="OrthoDB" id="1186048at2"/>